<name>A0A9Q0RH99_BLOTA</name>
<dbReference type="GO" id="GO:0000981">
    <property type="term" value="F:DNA-binding transcription factor activity, RNA polymerase II-specific"/>
    <property type="evidence" value="ECO:0007669"/>
    <property type="project" value="InterPro"/>
</dbReference>
<evidence type="ECO:0000313" key="10">
    <source>
        <dbReference type="Proteomes" id="UP001142055"/>
    </source>
</evidence>
<keyword evidence="2 5" id="KW-0238">DNA-binding</keyword>
<dbReference type="Proteomes" id="UP001142055">
    <property type="component" value="Chromosome 4"/>
</dbReference>
<protein>
    <recommendedName>
        <fullName evidence="8">Homeobox domain-containing protein</fullName>
    </recommendedName>
</protein>
<feature type="region of interest" description="Disordered" evidence="7">
    <location>
        <begin position="299"/>
        <end position="324"/>
    </location>
</feature>
<dbReference type="GO" id="GO:0000977">
    <property type="term" value="F:RNA polymerase II transcription regulatory region sequence-specific DNA binding"/>
    <property type="evidence" value="ECO:0007669"/>
    <property type="project" value="TreeGrafter"/>
</dbReference>
<dbReference type="InterPro" id="IPR001356">
    <property type="entry name" value="HD"/>
</dbReference>
<dbReference type="PROSITE" id="PS50071">
    <property type="entry name" value="HOMEOBOX_2"/>
    <property type="match status" value="1"/>
</dbReference>
<proteinExistence type="predicted"/>
<dbReference type="EMBL" id="JAPWDV010000004">
    <property type="protein sequence ID" value="KAJ6215468.1"/>
    <property type="molecule type" value="Genomic_DNA"/>
</dbReference>
<dbReference type="Pfam" id="PF00046">
    <property type="entry name" value="Homeodomain"/>
    <property type="match status" value="1"/>
</dbReference>
<dbReference type="InterPro" id="IPR009057">
    <property type="entry name" value="Homeodomain-like_sf"/>
</dbReference>
<evidence type="ECO:0000256" key="1">
    <source>
        <dbReference type="ARBA" id="ARBA00004123"/>
    </source>
</evidence>
<evidence type="ECO:0000256" key="2">
    <source>
        <dbReference type="ARBA" id="ARBA00023125"/>
    </source>
</evidence>
<evidence type="ECO:0000256" key="5">
    <source>
        <dbReference type="PROSITE-ProRule" id="PRU00108"/>
    </source>
</evidence>
<evidence type="ECO:0000259" key="8">
    <source>
        <dbReference type="PROSITE" id="PS50071"/>
    </source>
</evidence>
<dbReference type="Gene3D" id="1.10.10.60">
    <property type="entry name" value="Homeodomain-like"/>
    <property type="match status" value="1"/>
</dbReference>
<dbReference type="GO" id="GO:0051960">
    <property type="term" value="P:regulation of nervous system development"/>
    <property type="evidence" value="ECO:0007669"/>
    <property type="project" value="TreeGrafter"/>
</dbReference>
<feature type="domain" description="Homeobox" evidence="8">
    <location>
        <begin position="178"/>
        <end position="238"/>
    </location>
</feature>
<comment type="caution">
    <text evidence="9">The sequence shown here is derived from an EMBL/GenBank/DDBJ whole genome shotgun (WGS) entry which is preliminary data.</text>
</comment>
<dbReference type="CDD" id="cd00086">
    <property type="entry name" value="homeodomain"/>
    <property type="match status" value="1"/>
</dbReference>
<dbReference type="PANTHER" id="PTHR24334:SF0">
    <property type="entry name" value="HOMEOBOX PROTEIN UNPLUGGED"/>
    <property type="match status" value="1"/>
</dbReference>
<evidence type="ECO:0000256" key="6">
    <source>
        <dbReference type="RuleBase" id="RU000682"/>
    </source>
</evidence>
<dbReference type="InterPro" id="IPR020479">
    <property type="entry name" value="HD_metazoa"/>
</dbReference>
<evidence type="ECO:0000256" key="7">
    <source>
        <dbReference type="SAM" id="MobiDB-lite"/>
    </source>
</evidence>
<organism evidence="9 10">
    <name type="scientific">Blomia tropicalis</name>
    <name type="common">Mite</name>
    <dbReference type="NCBI Taxonomy" id="40697"/>
    <lineage>
        <taxon>Eukaryota</taxon>
        <taxon>Metazoa</taxon>
        <taxon>Ecdysozoa</taxon>
        <taxon>Arthropoda</taxon>
        <taxon>Chelicerata</taxon>
        <taxon>Arachnida</taxon>
        <taxon>Acari</taxon>
        <taxon>Acariformes</taxon>
        <taxon>Sarcoptiformes</taxon>
        <taxon>Astigmata</taxon>
        <taxon>Glycyphagoidea</taxon>
        <taxon>Echimyopodidae</taxon>
        <taxon>Blomia</taxon>
    </lineage>
</organism>
<dbReference type="GO" id="GO:0005634">
    <property type="term" value="C:nucleus"/>
    <property type="evidence" value="ECO:0007669"/>
    <property type="project" value="UniProtKB-SubCell"/>
</dbReference>
<dbReference type="InterPro" id="IPR042982">
    <property type="entry name" value="GBX-1/2"/>
</dbReference>
<comment type="subcellular location">
    <subcellularLocation>
        <location evidence="1 5 6">Nucleus</location>
    </subcellularLocation>
</comment>
<reference evidence="9" key="1">
    <citation type="submission" date="2022-12" db="EMBL/GenBank/DDBJ databases">
        <title>Genome assemblies of Blomia tropicalis.</title>
        <authorList>
            <person name="Cui Y."/>
        </authorList>
    </citation>
    <scope>NUCLEOTIDE SEQUENCE</scope>
    <source>
        <tissue evidence="9">Adult mites</tissue>
    </source>
</reference>
<sequence length="393" mass="43573">MAKYHQLYEQQSKLKSFNIDYTQHLHNLFRTMIHQQVVAAAAASAAANHNVVGQLDQQNSSSHNLFHHYNPYMDFNLLSNHNPIGPPQVSSSSTSSFQSQPMVIDQTYGDITSTIPSMSNVEQNRKPLITSTIDSTMIDSSSSESRCESPSTSIIDHKMMMSDELDDFDEANDGKGGSGGKRRRTSFTSKQLLELEREFITKKYLSLSERAELASTLRLSQEQIKVWFQNRRAKWKRSKGYRGGGGGIAGDSNESNCGAKTISSSSTVGGSTHKIYVPIPVHVDRVRMRSQQQQLEKRLSSAMNSNRRKMLDPSSSSTNDNIGTIGLSSSSLSIETLNQGGQWSMSTSIPTKTPIMNKSNDCPNSIRNDIVRQSANSAFHIPCVEKFHSIHSS</sequence>
<dbReference type="InterPro" id="IPR017970">
    <property type="entry name" value="Homeobox_CS"/>
</dbReference>
<keyword evidence="3 5" id="KW-0371">Homeobox</keyword>
<dbReference type="PROSITE" id="PS00027">
    <property type="entry name" value="HOMEOBOX_1"/>
    <property type="match status" value="1"/>
</dbReference>
<dbReference type="SUPFAM" id="SSF46689">
    <property type="entry name" value="Homeodomain-like"/>
    <property type="match status" value="1"/>
</dbReference>
<evidence type="ECO:0000256" key="3">
    <source>
        <dbReference type="ARBA" id="ARBA00023155"/>
    </source>
</evidence>
<evidence type="ECO:0000313" key="9">
    <source>
        <dbReference type="EMBL" id="KAJ6215468.1"/>
    </source>
</evidence>
<keyword evidence="4 5" id="KW-0539">Nucleus</keyword>
<dbReference type="SMART" id="SM00389">
    <property type="entry name" value="HOX"/>
    <property type="match status" value="1"/>
</dbReference>
<dbReference type="PANTHER" id="PTHR24334">
    <property type="entry name" value="HOMEOBOX PROTEIN GBX"/>
    <property type="match status" value="1"/>
</dbReference>
<accession>A0A9Q0RH99</accession>
<keyword evidence="10" id="KW-1185">Reference proteome</keyword>
<feature type="compositionally biased region" description="Polar residues" evidence="7">
    <location>
        <begin position="313"/>
        <end position="322"/>
    </location>
</feature>
<dbReference type="AlphaFoldDB" id="A0A9Q0RH99"/>
<dbReference type="PRINTS" id="PR00024">
    <property type="entry name" value="HOMEOBOX"/>
</dbReference>
<feature type="DNA-binding region" description="Homeobox" evidence="5">
    <location>
        <begin position="180"/>
        <end position="239"/>
    </location>
</feature>
<gene>
    <name evidence="9" type="ORF">RDWZM_009968</name>
</gene>
<evidence type="ECO:0000256" key="4">
    <source>
        <dbReference type="ARBA" id="ARBA00023242"/>
    </source>
</evidence>